<keyword evidence="4" id="KW-0677">Repeat</keyword>
<feature type="domain" description="Dynein heavy chain region D6 P-loop" evidence="17">
    <location>
        <begin position="1446"/>
        <end position="1535"/>
    </location>
</feature>
<dbReference type="Pfam" id="PF12780">
    <property type="entry name" value="AAA_8"/>
    <property type="match status" value="1"/>
</dbReference>
<dbReference type="FunFam" id="3.40.50.300:FF:000049">
    <property type="entry name" value="Dynein, axonemal, heavy chain 5"/>
    <property type="match status" value="1"/>
</dbReference>
<evidence type="ECO:0000259" key="17">
    <source>
        <dbReference type="Pfam" id="PF03028"/>
    </source>
</evidence>
<feature type="region of interest" description="Disordered" evidence="16">
    <location>
        <begin position="2412"/>
        <end position="2488"/>
    </location>
</feature>
<comment type="caution">
    <text evidence="23">The sequence shown here is derived from an EMBL/GenBank/DDBJ whole genome shotgun (WGS) entry which is preliminary data.</text>
</comment>
<feature type="compositionally biased region" description="Polar residues" evidence="16">
    <location>
        <begin position="1180"/>
        <end position="1202"/>
    </location>
</feature>
<evidence type="ECO:0000259" key="22">
    <source>
        <dbReference type="Pfam" id="PF18199"/>
    </source>
</evidence>
<evidence type="ECO:0000256" key="9">
    <source>
        <dbReference type="ARBA" id="ARBA00023017"/>
    </source>
</evidence>
<dbReference type="Pfam" id="PF03028">
    <property type="entry name" value="Dynein_heavy"/>
    <property type="match status" value="1"/>
</dbReference>
<evidence type="ECO:0000256" key="10">
    <source>
        <dbReference type="ARBA" id="ARBA00023054"/>
    </source>
</evidence>
<accession>A0A8J4B253</accession>
<organism evidence="23 24">
    <name type="scientific">Volvox africanus</name>
    <dbReference type="NCBI Taxonomy" id="51714"/>
    <lineage>
        <taxon>Eukaryota</taxon>
        <taxon>Viridiplantae</taxon>
        <taxon>Chlorophyta</taxon>
        <taxon>core chlorophytes</taxon>
        <taxon>Chlorophyceae</taxon>
        <taxon>CS clade</taxon>
        <taxon>Chlamydomonadales</taxon>
        <taxon>Volvocaceae</taxon>
        <taxon>Volvox</taxon>
    </lineage>
</organism>
<dbReference type="Gene3D" id="3.40.50.300">
    <property type="entry name" value="P-loop containing nucleotide triphosphate hydrolases"/>
    <property type="match status" value="4"/>
</dbReference>
<evidence type="ECO:0000256" key="14">
    <source>
        <dbReference type="ARBA" id="ARBA00023273"/>
    </source>
</evidence>
<dbReference type="InterPro" id="IPR004273">
    <property type="entry name" value="Dynein_heavy_D6_P-loop"/>
</dbReference>
<feature type="compositionally biased region" description="Gly residues" evidence="16">
    <location>
        <begin position="1555"/>
        <end position="1569"/>
    </location>
</feature>
<dbReference type="FunFam" id="3.40.50.300:FF:002141">
    <property type="entry name" value="Dynein heavy chain"/>
    <property type="match status" value="1"/>
</dbReference>
<feature type="compositionally biased region" description="Polar residues" evidence="16">
    <location>
        <begin position="1572"/>
        <end position="1581"/>
    </location>
</feature>
<feature type="compositionally biased region" description="Low complexity" evidence="16">
    <location>
        <begin position="1742"/>
        <end position="1756"/>
    </location>
</feature>
<dbReference type="GO" id="GO:0051959">
    <property type="term" value="F:dynein light intermediate chain binding"/>
    <property type="evidence" value="ECO:0007669"/>
    <property type="project" value="InterPro"/>
</dbReference>
<feature type="region of interest" description="Disordered" evidence="16">
    <location>
        <begin position="1723"/>
        <end position="1788"/>
    </location>
</feature>
<dbReference type="GO" id="GO:0005929">
    <property type="term" value="C:cilium"/>
    <property type="evidence" value="ECO:0007669"/>
    <property type="project" value="UniProtKB-ARBA"/>
</dbReference>
<dbReference type="InterPro" id="IPR043160">
    <property type="entry name" value="Dynein_C_barrel"/>
</dbReference>
<evidence type="ECO:0000256" key="13">
    <source>
        <dbReference type="ARBA" id="ARBA00023212"/>
    </source>
</evidence>
<dbReference type="GO" id="GO:0005874">
    <property type="term" value="C:microtubule"/>
    <property type="evidence" value="ECO:0007669"/>
    <property type="project" value="UniProtKB-KW"/>
</dbReference>
<evidence type="ECO:0000256" key="16">
    <source>
        <dbReference type="SAM" id="MobiDB-lite"/>
    </source>
</evidence>
<dbReference type="PANTHER" id="PTHR22878:SF68">
    <property type="entry name" value="DYNEIN HEAVY CHAIN 6, AXONEMAL-LIKE"/>
    <property type="match status" value="1"/>
</dbReference>
<dbReference type="Gene3D" id="6.10.140.1060">
    <property type="match status" value="1"/>
</dbReference>
<feature type="coiled-coil region" evidence="15">
    <location>
        <begin position="556"/>
        <end position="611"/>
    </location>
</feature>
<keyword evidence="6" id="KW-0970">Cilium biogenesis/degradation</keyword>
<dbReference type="FunFam" id="1.20.920.20:FF:000001">
    <property type="entry name" value="dynein heavy chain 2, axonemal"/>
    <property type="match status" value="1"/>
</dbReference>
<keyword evidence="14" id="KW-0966">Cell projection</keyword>
<dbReference type="Pfam" id="PF12781">
    <property type="entry name" value="AAA_9"/>
    <property type="match status" value="2"/>
</dbReference>
<comment type="subcellular location">
    <subcellularLocation>
        <location evidence="1">Cytoplasm</location>
        <location evidence="1">Cytoskeleton</location>
        <location evidence="1">Flagellum axoneme</location>
    </subcellularLocation>
</comment>
<feature type="region of interest" description="Disordered" evidence="16">
    <location>
        <begin position="2557"/>
        <end position="2576"/>
    </location>
</feature>
<dbReference type="Pfam" id="PF18198">
    <property type="entry name" value="AAA_lid_11"/>
    <property type="match status" value="2"/>
</dbReference>
<feature type="region of interest" description="Disordered" evidence="16">
    <location>
        <begin position="1"/>
        <end position="24"/>
    </location>
</feature>
<feature type="compositionally biased region" description="Basic residues" evidence="16">
    <location>
        <begin position="1216"/>
        <end position="1232"/>
    </location>
</feature>
<dbReference type="Gene3D" id="1.20.1270.280">
    <property type="match status" value="1"/>
</dbReference>
<feature type="domain" description="Dynein heavy chain ATP-binding dynein motor region" evidence="20">
    <location>
        <begin position="853"/>
        <end position="1013"/>
    </location>
</feature>
<dbReference type="GO" id="GO:0007018">
    <property type="term" value="P:microtubule-based movement"/>
    <property type="evidence" value="ECO:0007669"/>
    <property type="project" value="InterPro"/>
</dbReference>
<evidence type="ECO:0000259" key="21">
    <source>
        <dbReference type="Pfam" id="PF18198"/>
    </source>
</evidence>
<dbReference type="Gene3D" id="1.10.8.1220">
    <property type="match status" value="1"/>
</dbReference>
<feature type="region of interest" description="Disordered" evidence="16">
    <location>
        <begin position="2165"/>
        <end position="2186"/>
    </location>
</feature>
<evidence type="ECO:0000256" key="4">
    <source>
        <dbReference type="ARBA" id="ARBA00022737"/>
    </source>
</evidence>
<feature type="compositionally biased region" description="Low complexity" evidence="16">
    <location>
        <begin position="2444"/>
        <end position="2458"/>
    </location>
</feature>
<dbReference type="InterPro" id="IPR041658">
    <property type="entry name" value="AAA_lid_11"/>
</dbReference>
<keyword evidence="11" id="KW-0969">Cilium</keyword>
<dbReference type="InterPro" id="IPR035706">
    <property type="entry name" value="AAA_9"/>
</dbReference>
<dbReference type="Pfam" id="PF18199">
    <property type="entry name" value="Dynein_C"/>
    <property type="match status" value="3"/>
</dbReference>
<dbReference type="SUPFAM" id="SSF52540">
    <property type="entry name" value="P-loop containing nucleoside triphosphate hydrolases"/>
    <property type="match status" value="1"/>
</dbReference>
<evidence type="ECO:0000256" key="15">
    <source>
        <dbReference type="SAM" id="Coils"/>
    </source>
</evidence>
<keyword evidence="10 15" id="KW-0175">Coiled coil</keyword>
<dbReference type="InterPro" id="IPR042219">
    <property type="entry name" value="AAA_lid_11_sf"/>
</dbReference>
<keyword evidence="9" id="KW-0243">Dynein</keyword>
<protein>
    <recommendedName>
        <fullName evidence="25">Dynein heavy chain</fullName>
    </recommendedName>
</protein>
<dbReference type="GO" id="GO:0030286">
    <property type="term" value="C:dynein complex"/>
    <property type="evidence" value="ECO:0007669"/>
    <property type="project" value="UniProtKB-KW"/>
</dbReference>
<feature type="compositionally biased region" description="Pro residues" evidence="16">
    <location>
        <begin position="2557"/>
        <end position="2570"/>
    </location>
</feature>
<dbReference type="Gene3D" id="3.10.490.20">
    <property type="match status" value="2"/>
</dbReference>
<dbReference type="InterPro" id="IPR026983">
    <property type="entry name" value="DHC"/>
</dbReference>
<sequence length="2777" mass="290125">MSVMSIRPSSPRKRPYSSGTTSGGVSHAMSVCMRRYETYPSWGEILESELEEYNAGGYGPRLDLVLFLDAVEHVSRIARVLRQPRGNAMLVGVGGSGKQSLARFAAFLAGTQVFTLELSRVYGVTDWREDLKKLYRLAGLDGKPVAFLLPEQHILADSFVEDLSNLLSSGEITGLFGMEEREKVYSELRHWAVAQGLDDTRDTLWRAFIDRARENLHVVLALSPVGEAFRDRCRRFPSLLAATTLDWFSEWPQEALLSVSTRFLEQQELGGPAMVRLMAQTCVDIHTAVVEAAQRFYLELRRRYYVTPRSYIDLIHLYTSLLAARRQETAVARERLLSGVAKLTTTNTTVDEMRTQLRLLQPVLADKTGATQRLLEQVTYEQYEAERVRAAVAGEEADVKAQAAKLAALKDEAQADLEEVLPQLEAAEHSLSALNKTDIIEIKTFTKPPALVQTTMEGVCILLQEKPDWETAKRLLGETTFIKRLMEYDRDNIPDKVVRNLKRVIDDPTFTPDQVAKQSKAAQSLCLWVRAMDTYGRVIRVVEPKRAALATAQERLGAMNGALAAKQQQLAELEGKVAALQDSLQSTQEELHSLQQQAELSQRRLERAEKLTGALADESVRWQAVSERMTATLHSLVGDVFLAAAAISYLGAFTGPYREQLVRTWMGRCRAAAIPISIPPPSTPTSMGAASGLSATAATAAGPGPLPYGPGIQTHDTFSLAATLVSAVEIREWGMQGLPTDSLSVDNGVLVTRGSRWPLCIDPQDQACRWIKAMELRNHIRVVRMSDAHVTTGPASVGGAASTANAASAAASPDRIAVGGGGTAGAAAAGAVAAMAAAVASASSGGGGGVPLAVLEHCVRLGQPLLLEDVGEGPLDPVLEPLLTKATYMHGSRLLIRLGDAEVEYDPRFRLYLTTRLPNPHYLPEVCIRVNLINFTVTPKGLEDQLLGDVVRQERPDLEEAKDRLVVSLSSDKRQLSELEDRILALLKEAEPTSLLDDEQLIATLNDAKQTSGIIQTRVAEAEATERAINEAREVYRPVPTRGSLLYFVTAELALIDPMYQTSLAAFTRMFRHCLDTAARADDLETRLRNLMDHTTEYVYRMVCRGLFDSHKLLYSFLIATSIGRHSGAINHSEWSFLLRGGRAAATGASFLTGGAGSIAAATAAANAAATANTGDALHSQPQRHQSQIPGHPNSQLPTPNSQHHHQPLPQPHQSTHPHQHVHQHQHHHHHQQQQQQQPHHPHTHHPAAPPSVSRSSHTQYNLSSAALAPRPPTLGTWAGPGAWEGLLALEAAAPHAFSGLTAAVTYQPEAWQAFVECPTMENYLGADISHLFTPLPYYAASPRPGVIGGLGRVEETDGLLQEPTVGGDTRLSPRSLTANFGSASAAAKAAAGQQLTLFQMLLLIRVLCEGRLLSAIRRYVSLTLGPNFTEPPPAAIQELFADSTPATPIVFILSQGADPSAAITRFAAGMGRPMGRRLHMISLGQGQGPRAEAALQAAIKSGDWVCLQNCHLAASWMPRLERLCEDLQTRYLQQQQFSTRLAAFRMASPGMVTSGGGGGGGNGGGIGGAISSPTPNTTLTGHGDLPPSTITGSGAVASIPGGGPGGGANTGSPVGTVRGTGTGYRTATGTGTGYTGTGTGSVAGGAAAAGAAGPAVTEVPASPPPVAPVYDVHPEFRLWLTSMPSRSFPVPVLQSGIKATLEPPKGIRAHLLRIYGEMPPATLDIPTGGSPTSGGGGFGVRPGTSHLSPAPQAPSQLPPPASASAAPGQATNTVGSGGPGLASPRGLLVTPISNTAMQGGAAMERMGSAGGLTGSPPSFTSSASQLGFGAGIGLSRTAMVTSQWRKLLFSCAMFHAVLQERRRFGPLGWNVRYEFSDGDLSVAIRTLQMFLLDPPAAAVHHAPNGYGSGVLGSAAGGGVSGGGFRSFIGGDNSPPWSMSYNGAAPAVPWDALQYVTGDIVYGGRVTDDNDRRLLGCLLKQFYNPSILQEGYVFRQRSTGTPGRGGSGGVELAYPQPPDGDHGMYMSYIRSLPNVDPPEVFGLHANADTRLQMQETRKLLDTILSIQPRVVAAAAAATTAERGTSSNLSPPASLSTIPLELPSGGGGSSIGVSLTGTVRTPATPSRGGSIAVAANSPSYNSFVSMGRDRFQRFTTTTNTGMATVTGNGGRRITSGSSISSSSPPVGAAVPAGLYERNGGGAEVTTDDVTADMAAEIADMLPPPLVREAAARGAANPFAPLPSGHDNSLGVVLAQEMERVNALRGVLSKSLDELIRALKGLAVMSAELEEMATALLNYQVPRAWRRVSYPSTKPLAAWVADFRRRAEALQTWLTRGPPPAFWLPGLSFPQGFITAVLQNYARRTRVPIDRLAFGFRVLAPEQDRALMAKVDAMSSGAAAVAIAAAAASGGDDGGGGGGGGGGGISGDGGGGESRISSAVSRGTAADDSSSSIISGVEPAGRGGRGGGGSVGDGGGHGGEDGEGARGREGFPAEGGVYVYGLFLEGARWDEQAGTLGAARPGGMFSSLPAVHLLPKPTSEPVAVDTYGGYAHAARYHHPPPQPTIAPSPSLPGPQLASGTSSISLGAVPSFVPPLTPTLALPFASAASAAGIANSLGVASNFGGHGSLGGSPSLSTIPRASGTLPGSASIGGSIGFIGGGGGGGSGGGTISGSASHSSLAGAGAGASGGAGGGGGGSNSVTAAAAALPPEDAAAAASAAASGGHVYACPLYKTSVRAGVLSTTGQSSNFVIYLGLAIPADTHSDVWVMQGVAALCALDD</sequence>
<feature type="compositionally biased region" description="Gly residues" evidence="16">
    <location>
        <begin position="2459"/>
        <end position="2475"/>
    </location>
</feature>
<feature type="compositionally biased region" description="Low complexity" evidence="16">
    <location>
        <begin position="1611"/>
        <end position="1621"/>
    </location>
</feature>
<dbReference type="Gene3D" id="1.20.920.20">
    <property type="match status" value="1"/>
</dbReference>
<evidence type="ECO:0000259" key="18">
    <source>
        <dbReference type="Pfam" id="PF12777"/>
    </source>
</evidence>
<evidence type="ECO:0000259" key="20">
    <source>
        <dbReference type="Pfam" id="PF12781"/>
    </source>
</evidence>
<dbReference type="GO" id="GO:0008569">
    <property type="term" value="F:minus-end-directed microtubule motor activity"/>
    <property type="evidence" value="ECO:0007669"/>
    <property type="project" value="InterPro"/>
</dbReference>
<evidence type="ECO:0000256" key="12">
    <source>
        <dbReference type="ARBA" id="ARBA00023175"/>
    </source>
</evidence>
<dbReference type="InterPro" id="IPR024317">
    <property type="entry name" value="Dynein_heavy_chain_D4_dom"/>
</dbReference>
<keyword evidence="7" id="KW-0067">ATP-binding</keyword>
<feature type="domain" description="Dynein heavy chain C-terminal" evidence="22">
    <location>
        <begin position="2199"/>
        <end position="2382"/>
    </location>
</feature>
<evidence type="ECO:0000256" key="2">
    <source>
        <dbReference type="ARBA" id="ARBA00022490"/>
    </source>
</evidence>
<feature type="domain" description="Dynein heavy chain AAA lid" evidence="21">
    <location>
        <begin position="1845"/>
        <end position="1894"/>
    </location>
</feature>
<feature type="compositionally biased region" description="Low complexity" evidence="16">
    <location>
        <begin position="2174"/>
        <end position="2186"/>
    </location>
</feature>
<keyword evidence="5" id="KW-0547">Nucleotide-binding</keyword>
<dbReference type="InterPro" id="IPR027417">
    <property type="entry name" value="P-loop_NTPase"/>
</dbReference>
<dbReference type="Pfam" id="PF12777">
    <property type="entry name" value="MT"/>
    <property type="match status" value="1"/>
</dbReference>
<evidence type="ECO:0000313" key="24">
    <source>
        <dbReference type="Proteomes" id="UP000747399"/>
    </source>
</evidence>
<keyword evidence="3" id="KW-0493">Microtubule</keyword>
<dbReference type="GO" id="GO:0005524">
    <property type="term" value="F:ATP binding"/>
    <property type="evidence" value="ECO:0007669"/>
    <property type="project" value="UniProtKB-KW"/>
</dbReference>
<name>A0A8J4B253_9CHLO</name>
<dbReference type="Gene3D" id="1.10.8.720">
    <property type="entry name" value="Region D6 of dynein motor"/>
    <property type="match status" value="1"/>
</dbReference>
<feature type="compositionally biased region" description="Basic and acidic residues" evidence="16">
    <location>
        <begin position="2476"/>
        <end position="2488"/>
    </location>
</feature>
<feature type="domain" description="Dynein heavy chain C-terminal" evidence="22">
    <location>
        <begin position="2721"/>
        <end position="2773"/>
    </location>
</feature>
<evidence type="ECO:0000313" key="23">
    <source>
        <dbReference type="EMBL" id="GIL49887.1"/>
    </source>
</evidence>
<feature type="compositionally biased region" description="Gly residues" evidence="16">
    <location>
        <begin position="2412"/>
        <end position="2431"/>
    </location>
</feature>
<evidence type="ECO:0000259" key="19">
    <source>
        <dbReference type="Pfam" id="PF12780"/>
    </source>
</evidence>
<dbReference type="InterPro" id="IPR041228">
    <property type="entry name" value="Dynein_C"/>
</dbReference>
<proteinExistence type="predicted"/>
<evidence type="ECO:0000256" key="6">
    <source>
        <dbReference type="ARBA" id="ARBA00022794"/>
    </source>
</evidence>
<feature type="domain" description="Dynein heavy chain coiled coil stalk" evidence="18">
    <location>
        <begin position="334"/>
        <end position="666"/>
    </location>
</feature>
<keyword evidence="12" id="KW-0505">Motor protein</keyword>
<evidence type="ECO:0000256" key="5">
    <source>
        <dbReference type="ARBA" id="ARBA00022741"/>
    </source>
</evidence>
<feature type="region of interest" description="Disordered" evidence="16">
    <location>
        <begin position="1555"/>
        <end position="1621"/>
    </location>
</feature>
<feature type="domain" description="Dynein heavy chain AAA module D4" evidence="19">
    <location>
        <begin position="62"/>
        <end position="321"/>
    </location>
</feature>
<dbReference type="EMBL" id="BNCO01000008">
    <property type="protein sequence ID" value="GIL49887.1"/>
    <property type="molecule type" value="Genomic_DNA"/>
</dbReference>
<feature type="region of interest" description="Disordered" evidence="16">
    <location>
        <begin position="1173"/>
        <end position="1261"/>
    </location>
</feature>
<evidence type="ECO:0000256" key="11">
    <source>
        <dbReference type="ARBA" id="ARBA00023069"/>
    </source>
</evidence>
<dbReference type="GO" id="GO:0060271">
    <property type="term" value="P:cilium assembly"/>
    <property type="evidence" value="ECO:0007669"/>
    <property type="project" value="UniProtKB-ARBA"/>
</dbReference>
<dbReference type="GO" id="GO:0045505">
    <property type="term" value="F:dynein intermediate chain binding"/>
    <property type="evidence" value="ECO:0007669"/>
    <property type="project" value="InterPro"/>
</dbReference>
<feature type="domain" description="Dynein heavy chain C-terminal" evidence="22">
    <location>
        <begin position="2490"/>
        <end position="2538"/>
    </location>
</feature>
<feature type="domain" description="Dynein heavy chain ATP-binding dynein motor region" evidence="20">
    <location>
        <begin position="731"/>
        <end position="789"/>
    </location>
</feature>
<reference evidence="23" key="1">
    <citation type="journal article" date="2021" name="Proc. Natl. Acad. Sci. U.S.A.">
        <title>Three genomes in the algal genus Volvox reveal the fate of a haploid sex-determining region after a transition to homothallism.</title>
        <authorList>
            <person name="Yamamoto K."/>
            <person name="Hamaji T."/>
            <person name="Kawai-Toyooka H."/>
            <person name="Matsuzaki R."/>
            <person name="Takahashi F."/>
            <person name="Nishimura Y."/>
            <person name="Kawachi M."/>
            <person name="Noguchi H."/>
            <person name="Minakuchi Y."/>
            <person name="Umen J.G."/>
            <person name="Toyoda A."/>
            <person name="Nozaki H."/>
        </authorList>
    </citation>
    <scope>NUCLEOTIDE SEQUENCE</scope>
    <source>
        <strain evidence="23">NIES-3780</strain>
    </source>
</reference>
<gene>
    <name evidence="23" type="ORF">Vafri_6201</name>
</gene>
<feature type="domain" description="Dynein heavy chain AAA lid" evidence="21">
    <location>
        <begin position="1946"/>
        <end position="2047"/>
    </location>
</feature>
<dbReference type="PANTHER" id="PTHR22878">
    <property type="entry name" value="DYNEIN HEAVY CHAIN 6, AXONEMAL-LIKE-RELATED"/>
    <property type="match status" value="1"/>
</dbReference>
<dbReference type="FunFam" id="1.10.8.1220:FF:000001">
    <property type="entry name" value="Dynein axonemal heavy chain 5"/>
    <property type="match status" value="1"/>
</dbReference>
<evidence type="ECO:0008006" key="25">
    <source>
        <dbReference type="Google" id="ProtNLM"/>
    </source>
</evidence>
<dbReference type="InterPro" id="IPR024743">
    <property type="entry name" value="Dynein_HC_stalk"/>
</dbReference>
<evidence type="ECO:0000256" key="8">
    <source>
        <dbReference type="ARBA" id="ARBA00022846"/>
    </source>
</evidence>
<evidence type="ECO:0000256" key="7">
    <source>
        <dbReference type="ARBA" id="ARBA00022840"/>
    </source>
</evidence>
<keyword evidence="2" id="KW-0963">Cytoplasm</keyword>
<keyword evidence="8" id="KW-0282">Flagellum</keyword>
<evidence type="ECO:0000256" key="3">
    <source>
        <dbReference type="ARBA" id="ARBA00022701"/>
    </source>
</evidence>
<keyword evidence="24" id="KW-1185">Reference proteome</keyword>
<keyword evidence="13" id="KW-0206">Cytoskeleton</keyword>
<evidence type="ECO:0000256" key="1">
    <source>
        <dbReference type="ARBA" id="ARBA00004611"/>
    </source>
</evidence>
<dbReference type="Proteomes" id="UP000747399">
    <property type="component" value="Unassembled WGS sequence"/>
</dbReference>
<feature type="compositionally biased region" description="Gly residues" evidence="16">
    <location>
        <begin position="1601"/>
        <end position="1610"/>
    </location>
</feature>
<feature type="compositionally biased region" description="Gly residues" evidence="16">
    <location>
        <begin position="1732"/>
        <end position="1741"/>
    </location>
</feature>